<dbReference type="AlphaFoldDB" id="A0AAU8N5P0"/>
<proteinExistence type="predicted"/>
<dbReference type="EMBL" id="CP159992">
    <property type="protein sequence ID" value="XCP93117.1"/>
    <property type="molecule type" value="Genomic_DNA"/>
</dbReference>
<accession>A0AAU8N5P0</accession>
<evidence type="ECO:0000313" key="1">
    <source>
        <dbReference type="EMBL" id="XCP93117.1"/>
    </source>
</evidence>
<sequence>MDITLTLEPHGWLDVSIEYKTHERVELPVSWLSDALGDMARQLASLHKGTEEVVMVMRMNELAE</sequence>
<reference evidence="1" key="1">
    <citation type="submission" date="2024-05" db="EMBL/GenBank/DDBJ databases">
        <title>Draft genome assemblies of 36 bacteria isolated from hibernating arctic ground squirrels.</title>
        <authorList>
            <person name="McKee H."/>
            <person name="Mullen L."/>
            <person name="Drown D.M."/>
            <person name="Duddleston K.N."/>
        </authorList>
    </citation>
    <scope>NUCLEOTIDE SEQUENCE</scope>
    <source>
        <strain evidence="1">AN1007</strain>
    </source>
</reference>
<gene>
    <name evidence="1" type="ORF">ABXS70_17975</name>
</gene>
<dbReference type="RefSeq" id="WP_342554948.1">
    <property type="nucleotide sequence ID" value="NZ_CP159992.1"/>
</dbReference>
<organism evidence="1">
    <name type="scientific">Paenibacillus sp. AN1007</name>
    <dbReference type="NCBI Taxonomy" id="3151385"/>
    <lineage>
        <taxon>Bacteria</taxon>
        <taxon>Bacillati</taxon>
        <taxon>Bacillota</taxon>
        <taxon>Bacilli</taxon>
        <taxon>Bacillales</taxon>
        <taxon>Paenibacillaceae</taxon>
        <taxon>Paenibacillus</taxon>
    </lineage>
</organism>
<name>A0AAU8N5P0_9BACL</name>
<protein>
    <submittedName>
        <fullName evidence="1">Uncharacterized protein</fullName>
    </submittedName>
</protein>